<evidence type="ECO:0000256" key="1">
    <source>
        <dbReference type="ARBA" id="ARBA00022737"/>
    </source>
</evidence>
<name>A0A8S9XM09_APOLU</name>
<accession>A0A8S9XM09</accession>
<dbReference type="PROSITE" id="PS50096">
    <property type="entry name" value="IQ"/>
    <property type="match status" value="3"/>
</dbReference>
<dbReference type="SUPFAM" id="SSF52540">
    <property type="entry name" value="P-loop containing nucleoside triphosphate hydrolases"/>
    <property type="match status" value="1"/>
</dbReference>
<dbReference type="InterPro" id="IPR052318">
    <property type="entry name" value="CellDiv_DevSignal_Domain"/>
</dbReference>
<evidence type="ECO:0000313" key="3">
    <source>
        <dbReference type="Proteomes" id="UP000466442"/>
    </source>
</evidence>
<sequence length="205" mass="25031">MTRLAVPEFIESTQEKIRKLKVEENNLRRKKHAAAIKIQKTVRGWMTRNHLKMLKKKATTIQRYWRGYKGRLQVAEFVEKMYQRMVENYYQKMATRIQALWRGYWSRKTMNYYEKKAWLKSVEAVNEDTLRKMRELRMAEEALAAKDMEDELEPWLHYMANKLHHFLRTTVRPGIYSDPKTTEYTEIERFLASYQYRGFMTDLRR</sequence>
<dbReference type="Proteomes" id="UP000466442">
    <property type="component" value="Unassembled WGS sequence"/>
</dbReference>
<gene>
    <name evidence="2" type="ORF">GE061_015838</name>
</gene>
<dbReference type="PANTHER" id="PTHR22590:SF5">
    <property type="entry name" value="MYOSIN MOTOR DOMAIN-CONTAINING PROTEIN"/>
    <property type="match status" value="1"/>
</dbReference>
<dbReference type="OrthoDB" id="190375at2759"/>
<keyword evidence="3" id="KW-1185">Reference proteome</keyword>
<evidence type="ECO:0000313" key="2">
    <source>
        <dbReference type="EMBL" id="KAF6210082.1"/>
    </source>
</evidence>
<dbReference type="EMBL" id="WIXP02000006">
    <property type="protein sequence ID" value="KAF6210082.1"/>
    <property type="molecule type" value="Genomic_DNA"/>
</dbReference>
<reference evidence="2" key="1">
    <citation type="journal article" date="2021" name="Mol. Ecol. Resour.">
        <title>Apolygus lucorum genome provides insights into omnivorousness and mesophyll feeding.</title>
        <authorList>
            <person name="Liu Y."/>
            <person name="Liu H."/>
            <person name="Wang H."/>
            <person name="Huang T."/>
            <person name="Liu B."/>
            <person name="Yang B."/>
            <person name="Yin L."/>
            <person name="Li B."/>
            <person name="Zhang Y."/>
            <person name="Zhang S."/>
            <person name="Jiang F."/>
            <person name="Zhang X."/>
            <person name="Ren Y."/>
            <person name="Wang B."/>
            <person name="Wang S."/>
            <person name="Lu Y."/>
            <person name="Wu K."/>
            <person name="Fan W."/>
            <person name="Wang G."/>
        </authorList>
    </citation>
    <scope>NUCLEOTIDE SEQUENCE</scope>
    <source>
        <strain evidence="2">12Hb</strain>
    </source>
</reference>
<dbReference type="InterPro" id="IPR000048">
    <property type="entry name" value="IQ_motif_EF-hand-BS"/>
</dbReference>
<dbReference type="PANTHER" id="PTHR22590">
    <property type="entry name" value="MYOSIN MOTOR DOMAIN-CONTAINING PROTEIN"/>
    <property type="match status" value="1"/>
</dbReference>
<dbReference type="InterPro" id="IPR027417">
    <property type="entry name" value="P-loop_NTPase"/>
</dbReference>
<protein>
    <recommendedName>
        <fullName evidence="4">Spermatogenesis-associated protein 17</fullName>
    </recommendedName>
</protein>
<dbReference type="Pfam" id="PF00612">
    <property type="entry name" value="IQ"/>
    <property type="match status" value="3"/>
</dbReference>
<evidence type="ECO:0008006" key="4">
    <source>
        <dbReference type="Google" id="ProtNLM"/>
    </source>
</evidence>
<dbReference type="Gene3D" id="1.20.5.190">
    <property type="match status" value="2"/>
</dbReference>
<keyword evidence="1" id="KW-0677">Repeat</keyword>
<proteinExistence type="predicted"/>
<dbReference type="AlphaFoldDB" id="A0A8S9XM09"/>
<organism evidence="2 3">
    <name type="scientific">Apolygus lucorum</name>
    <name type="common">Small green plant bug</name>
    <name type="synonym">Lygocoris lucorum</name>
    <dbReference type="NCBI Taxonomy" id="248454"/>
    <lineage>
        <taxon>Eukaryota</taxon>
        <taxon>Metazoa</taxon>
        <taxon>Ecdysozoa</taxon>
        <taxon>Arthropoda</taxon>
        <taxon>Hexapoda</taxon>
        <taxon>Insecta</taxon>
        <taxon>Pterygota</taxon>
        <taxon>Neoptera</taxon>
        <taxon>Paraneoptera</taxon>
        <taxon>Hemiptera</taxon>
        <taxon>Heteroptera</taxon>
        <taxon>Panheteroptera</taxon>
        <taxon>Cimicomorpha</taxon>
        <taxon>Miridae</taxon>
        <taxon>Mirini</taxon>
        <taxon>Apolygus</taxon>
    </lineage>
</organism>
<comment type="caution">
    <text evidence="2">The sequence shown here is derived from an EMBL/GenBank/DDBJ whole genome shotgun (WGS) entry which is preliminary data.</text>
</comment>
<dbReference type="SMART" id="SM00015">
    <property type="entry name" value="IQ"/>
    <property type="match status" value="3"/>
</dbReference>